<keyword evidence="3" id="KW-0732">Signal</keyword>
<evidence type="ECO:0000256" key="2">
    <source>
        <dbReference type="SAM" id="MobiDB-lite"/>
    </source>
</evidence>
<dbReference type="OrthoDB" id="7835086at2"/>
<name>A0A239EHY0_9RHOB</name>
<dbReference type="AlphaFoldDB" id="A0A239EHY0"/>
<sequence length="453" mass="50527">MTHRFFWSLLTCLLLAAPGSADTAQEIEQTIARLRQDIKQTESEIFEKEVEKKDIHSFQLRIWADWIQPWQENERKIGALRAEVEALKRMGAFNQNSQRLNDDMRALLAERARLSGLDGGQVDDCAPPCTTIKTLFAYYDTREQRRVGLVKDLTDLRQTRDRLYRGLETARKDQAASRAARDVALRLQRDKIQAERDRYAAMLKDADTYLLPNLDGGPPRVLIRKDLNVEVTLAIFEAGAAGDFNSPEFRVQIATIVRGILRQSQEMRDRIGDYITLLNDQIAALDQRLDGGATAPGPAGSCPARNPDPTGQALSFRIPPGDDATYVACAYFADPAGGTAPGPIKSRIQFKDGKETGVSAYFTLDGGHHLDHIHNVHAARQSGSKCTYHSASAIREYRLFGDDGTEMVVFCEPDGTVGQCDYITHDGRARRCSADCTDKCADLRHRIGWPGMQ</sequence>
<reference evidence="4 5" key="1">
    <citation type="submission" date="2017-06" db="EMBL/GenBank/DDBJ databases">
        <authorList>
            <person name="Kim H.J."/>
            <person name="Triplett B.A."/>
        </authorList>
    </citation>
    <scope>NUCLEOTIDE SEQUENCE [LARGE SCALE GENOMIC DNA]</scope>
    <source>
        <strain evidence="4 5">DSM 11445</strain>
    </source>
</reference>
<accession>A0A239EHY0</accession>
<dbReference type="RefSeq" id="WP_089277687.1">
    <property type="nucleotide sequence ID" value="NZ_FZON01000015.1"/>
</dbReference>
<dbReference type="EMBL" id="FZON01000015">
    <property type="protein sequence ID" value="SNS43494.1"/>
    <property type="molecule type" value="Genomic_DNA"/>
</dbReference>
<protein>
    <submittedName>
        <fullName evidence="4">Uncharacterized protein</fullName>
    </submittedName>
</protein>
<proteinExistence type="predicted"/>
<evidence type="ECO:0000256" key="3">
    <source>
        <dbReference type="SAM" id="SignalP"/>
    </source>
</evidence>
<gene>
    <name evidence="4" type="ORF">SAMN04488078_10157</name>
</gene>
<evidence type="ECO:0000256" key="1">
    <source>
        <dbReference type="SAM" id="Coils"/>
    </source>
</evidence>
<feature type="coiled-coil region" evidence="1">
    <location>
        <begin position="24"/>
        <end position="51"/>
    </location>
</feature>
<organism evidence="4 5">
    <name type="scientific">Antarctobacter heliothermus</name>
    <dbReference type="NCBI Taxonomy" id="74033"/>
    <lineage>
        <taxon>Bacteria</taxon>
        <taxon>Pseudomonadati</taxon>
        <taxon>Pseudomonadota</taxon>
        <taxon>Alphaproteobacteria</taxon>
        <taxon>Rhodobacterales</taxon>
        <taxon>Roseobacteraceae</taxon>
        <taxon>Antarctobacter</taxon>
    </lineage>
</organism>
<dbReference type="Proteomes" id="UP000198440">
    <property type="component" value="Unassembled WGS sequence"/>
</dbReference>
<feature type="signal peptide" evidence="3">
    <location>
        <begin position="1"/>
        <end position="23"/>
    </location>
</feature>
<evidence type="ECO:0000313" key="4">
    <source>
        <dbReference type="EMBL" id="SNS43494.1"/>
    </source>
</evidence>
<evidence type="ECO:0000313" key="5">
    <source>
        <dbReference type="Proteomes" id="UP000198440"/>
    </source>
</evidence>
<feature type="chain" id="PRO_5011969352" evidence="3">
    <location>
        <begin position="24"/>
        <end position="453"/>
    </location>
</feature>
<keyword evidence="1" id="KW-0175">Coiled coil</keyword>
<feature type="region of interest" description="Disordered" evidence="2">
    <location>
        <begin position="293"/>
        <end position="312"/>
    </location>
</feature>